<proteinExistence type="predicted"/>
<comment type="caution">
    <text evidence="1">The sequence shown here is derived from an EMBL/GenBank/DDBJ whole genome shotgun (WGS) entry which is preliminary data.</text>
</comment>
<accession>A0ABR1QV45</accession>
<keyword evidence="2" id="KW-1185">Reference proteome</keyword>
<dbReference type="GeneID" id="92070079"/>
<reference evidence="1 2" key="1">
    <citation type="submission" date="2023-01" db="EMBL/GenBank/DDBJ databases">
        <title>Analysis of 21 Apiospora genomes using comparative genomics revels a genus with tremendous synthesis potential of carbohydrate active enzymes and secondary metabolites.</title>
        <authorList>
            <person name="Sorensen T."/>
        </authorList>
    </citation>
    <scope>NUCLEOTIDE SEQUENCE [LARGE SCALE GENOMIC DNA]</scope>
    <source>
        <strain evidence="1 2">CBS 24483</strain>
    </source>
</reference>
<gene>
    <name evidence="1" type="ORF">PG986_000795</name>
</gene>
<name>A0ABR1QV45_9PEZI</name>
<protein>
    <submittedName>
        <fullName evidence="1">Uncharacterized protein</fullName>
    </submittedName>
</protein>
<dbReference type="Proteomes" id="UP001391051">
    <property type="component" value="Unassembled WGS sequence"/>
</dbReference>
<organism evidence="1 2">
    <name type="scientific">Apiospora aurea</name>
    <dbReference type="NCBI Taxonomy" id="335848"/>
    <lineage>
        <taxon>Eukaryota</taxon>
        <taxon>Fungi</taxon>
        <taxon>Dikarya</taxon>
        <taxon>Ascomycota</taxon>
        <taxon>Pezizomycotina</taxon>
        <taxon>Sordariomycetes</taxon>
        <taxon>Xylariomycetidae</taxon>
        <taxon>Amphisphaeriales</taxon>
        <taxon>Apiosporaceae</taxon>
        <taxon>Apiospora</taxon>
    </lineage>
</organism>
<dbReference type="RefSeq" id="XP_066705910.1">
    <property type="nucleotide sequence ID" value="XM_066837017.1"/>
</dbReference>
<evidence type="ECO:0000313" key="2">
    <source>
        <dbReference type="Proteomes" id="UP001391051"/>
    </source>
</evidence>
<dbReference type="EMBL" id="JAQQWE010000001">
    <property type="protein sequence ID" value="KAK7966518.1"/>
    <property type="molecule type" value="Genomic_DNA"/>
</dbReference>
<sequence>MDWGALGRLESLPLGPGRDEPRHAVVRLFTAALPRDVRLENLVWTDPSWDPAALGPILDRHGPSLRRLKTWSHEPWYSGSFDPAQAALNRIDDGAPSLDHLTLKVYRSDNDDNWPWDVSEAVASAPQLVTADIWLDFGLRGHVKPKNTGGRLNLTSASDIFRHTMQKKVGPVELDRLTFWVGDWERAWDRPIYEQSWVEGPKVRVDCNVLRQDDDESRTGTLEGMCRFTAHQKGGWVFVDEELGLDADGLPYRLPYTIATWTEAEQEVLHLQGEMAP</sequence>
<evidence type="ECO:0000313" key="1">
    <source>
        <dbReference type="EMBL" id="KAK7966518.1"/>
    </source>
</evidence>